<accession>A0A645HYN5</accession>
<gene>
    <name evidence="1" type="ORF">SDC9_190858</name>
</gene>
<dbReference type="AlphaFoldDB" id="A0A645HYN5"/>
<organism evidence="1">
    <name type="scientific">bioreactor metagenome</name>
    <dbReference type="NCBI Taxonomy" id="1076179"/>
    <lineage>
        <taxon>unclassified sequences</taxon>
        <taxon>metagenomes</taxon>
        <taxon>ecological metagenomes</taxon>
    </lineage>
</organism>
<protein>
    <submittedName>
        <fullName evidence="1">Uncharacterized protein</fullName>
    </submittedName>
</protein>
<sequence>MFNYFNRTLLTAQLHKAVSTLYFGYRIYARGSSYHSLNLIEVISKALEESKEISEIIKKYDKEVPMGQWNWKKDADIALQYCEWIKNGTWPKETGGFPTNLNGIIFKKK</sequence>
<reference evidence="1" key="1">
    <citation type="submission" date="2019-08" db="EMBL/GenBank/DDBJ databases">
        <authorList>
            <person name="Kucharzyk K."/>
            <person name="Murdoch R.W."/>
            <person name="Higgins S."/>
            <person name="Loffler F."/>
        </authorList>
    </citation>
    <scope>NUCLEOTIDE SEQUENCE</scope>
</reference>
<proteinExistence type="predicted"/>
<dbReference type="EMBL" id="VSSQ01101614">
    <property type="protein sequence ID" value="MPN43299.1"/>
    <property type="molecule type" value="Genomic_DNA"/>
</dbReference>
<evidence type="ECO:0000313" key="1">
    <source>
        <dbReference type="EMBL" id="MPN43299.1"/>
    </source>
</evidence>
<comment type="caution">
    <text evidence="1">The sequence shown here is derived from an EMBL/GenBank/DDBJ whole genome shotgun (WGS) entry which is preliminary data.</text>
</comment>
<name>A0A645HYN5_9ZZZZ</name>